<organism evidence="6 7">
    <name type="scientific">Acanthaster planci</name>
    <name type="common">Crown-of-thorns starfish</name>
    <dbReference type="NCBI Taxonomy" id="133434"/>
    <lineage>
        <taxon>Eukaryota</taxon>
        <taxon>Metazoa</taxon>
        <taxon>Echinodermata</taxon>
        <taxon>Eleutherozoa</taxon>
        <taxon>Asterozoa</taxon>
        <taxon>Asteroidea</taxon>
        <taxon>Valvatacea</taxon>
        <taxon>Valvatida</taxon>
        <taxon>Acanthasteridae</taxon>
        <taxon>Acanthaster</taxon>
    </lineage>
</organism>
<accession>A0A8B7ZNA3</accession>
<sequence>MFQRSLTTKETSKLPNHGDAEKMRPEPVVASGKGTKTHSAGDAGTRSSQITQRYGVGSKEETGSCSLDADTSNQLSASASLPALDNLFLYTLATQLSGGEWEALAIHLDFTDAVIQRFKSDYQGFVVKQAYQMLLKWTQGHPDGVDQQAEQLVAALRSNEVGRIDLAKKIKDQVTFPHGHANQTDALLDEPGVDNKTLFKIAKQLGRDWEELAILLEITNAAVQNIKCDYQYCAALQAYQMLVKWRRAHPGSVEQQTSELSTALGKIGRDIAQILKGSGAQSNPEQDEEPDCGPSLRSPNEETGNKIKAILMRVYKRTGSYVQLIPTVDNDEMHIPGIYTKVQLKTREGVAVVGMGCHNKEEIVNSTEYAKILGAKTRTGDLIKRVIFFGMGGVGKSTILHKIAYDWADQTSQVLAAFKLVLVLKMFSMLQNSDLVESTFNQLLGEDCGVSKDALEAFILANSSDVLILLDGFDEMRTKSLDETSFGSILKALNGRRYRECFICVSTRPSHLDRLMEKRLIQNPCTHVEVLGFTESDVREYVRKFHQNIDDGAVLIETIEKSSTLRDLARIPMLLLLMCLLWRESQRLPETTSRLFKGAIDYIFLRKAKVSIEKVSKTVTAIGETALRGLMDADQKCSFQEDEFEPCALELALEAGILTRQRVFKNLQPQHSIQFMHKTMQEYCAAKFLQSLNVPNRGLLQLAKNTFNSIKFSQILNKLCCSINSVVSNEYLFRFCCGDNEKCMTEIVQKLGRCIKTNKNQSKYDSKIIQAISQNCFFESQSSSVPAFLDRASIIPSRVDVSNDYDLSRLVYLIEIICKSDSCKEQLTHVQSVSLSGASFSQGLAKVLSNMDNLESLLLIDCNFTDITFEKALLSMKCNNVLDVLCIDGDQTLGGRGVEWAPHIRQLINMRTFQLKRCKLQPTDIEHIASSLSEMPRLNELTLSGNIGLGGSADSWSKYLLRMKHVKTLDLSNCSLQEGDAKHLSTSLNGMPCLTSLILADNQSLAGSAHSWSKNLPRMAHIQTLSLRNCSVQSTDIKHIAWSLGDMPKLTHLVLADNKALGGSADSWSQYLARMRYVKTLDLSNCSLQKGDVKHLSTSLNSMPCLTSLILAENKTLGGSANFWSQCLSQMKHIQTLNLRYCSLQWTDIAHIARFVGDMHELTELILTDNAALGEMTSKWSLYLLRTNKHTLNLSYCSLKTDDFNDISFFIHHIPEIRTLNLSKCSLQPANVEHIASIVDDMPGLTDLILAENTLLGGSASMWSRYLPRMTHIRTLNLNKCSLQPADFEHIASSIGRMPRLTDLILAENTLLGASANMWSRYLSRMTHIRTLNLNKCSLQPADVEHIASSIGHMPGLTDLILAENTSLGGSANMWSRYLPRMTHIRTLNLNKCSLQPADVEHIASSIGHMPRLTDLILAENTSLGELANLWSQHLLRMTENRTLTLGKCSLQPTEVEHMHTKNCSLVVVRKCTKTQTNPSI</sequence>
<dbReference type="Gene3D" id="1.10.533.10">
    <property type="entry name" value="Death Domain, Fas"/>
    <property type="match status" value="2"/>
</dbReference>
<dbReference type="SUPFAM" id="SSF47986">
    <property type="entry name" value="DEATH domain"/>
    <property type="match status" value="2"/>
</dbReference>
<dbReference type="KEGG" id="aplc:110986887"/>
<keyword evidence="6" id="KW-1185">Reference proteome</keyword>
<dbReference type="PANTHER" id="PTHR46312">
    <property type="entry name" value="NACHT DOMAIN-CONTAINING PROTEIN"/>
    <property type="match status" value="1"/>
</dbReference>
<feature type="region of interest" description="Disordered" evidence="3">
    <location>
        <begin position="278"/>
        <end position="302"/>
    </location>
</feature>
<dbReference type="Pfam" id="PF00531">
    <property type="entry name" value="Death"/>
    <property type="match status" value="2"/>
</dbReference>
<dbReference type="SMART" id="SM00367">
    <property type="entry name" value="LRR_CC"/>
    <property type="match status" value="6"/>
</dbReference>
<dbReference type="SUPFAM" id="SSF52540">
    <property type="entry name" value="P-loop containing nucleoside triphosphate hydrolases"/>
    <property type="match status" value="1"/>
</dbReference>
<dbReference type="Gene3D" id="3.80.10.10">
    <property type="entry name" value="Ribonuclease Inhibitor"/>
    <property type="match status" value="3"/>
</dbReference>
<reference evidence="7" key="1">
    <citation type="submission" date="2025-08" db="UniProtKB">
        <authorList>
            <consortium name="RefSeq"/>
        </authorList>
    </citation>
    <scope>IDENTIFICATION</scope>
</reference>
<dbReference type="Proteomes" id="UP000694845">
    <property type="component" value="Unplaced"/>
</dbReference>
<evidence type="ECO:0000313" key="7">
    <source>
        <dbReference type="RefSeq" id="XP_022104856.1"/>
    </source>
</evidence>
<feature type="compositionally biased region" description="Basic and acidic residues" evidence="3">
    <location>
        <begin position="10"/>
        <end position="25"/>
    </location>
</feature>
<dbReference type="PANTHER" id="PTHR46312:SF2">
    <property type="entry name" value="NUCLEOTIDE-BINDING OLIGOMERIZATION DOMAIN-CONTAINING PROTEIN 2-LIKE"/>
    <property type="match status" value="1"/>
</dbReference>
<dbReference type="SMART" id="SM00368">
    <property type="entry name" value="LRR_RI"/>
    <property type="match status" value="9"/>
</dbReference>
<dbReference type="InterPro" id="IPR032675">
    <property type="entry name" value="LRR_dom_sf"/>
</dbReference>
<evidence type="ECO:0000256" key="3">
    <source>
        <dbReference type="SAM" id="MobiDB-lite"/>
    </source>
</evidence>
<dbReference type="GO" id="GO:0007165">
    <property type="term" value="P:signal transduction"/>
    <property type="evidence" value="ECO:0007669"/>
    <property type="project" value="InterPro"/>
</dbReference>
<dbReference type="PROSITE" id="PS50837">
    <property type="entry name" value="NACHT"/>
    <property type="match status" value="1"/>
</dbReference>
<feature type="domain" description="NACHT" evidence="5">
    <location>
        <begin position="384"/>
        <end position="691"/>
    </location>
</feature>
<dbReference type="SUPFAM" id="SSF52047">
    <property type="entry name" value="RNI-like"/>
    <property type="match status" value="2"/>
</dbReference>
<dbReference type="InterPro" id="IPR011029">
    <property type="entry name" value="DEATH-like_dom_sf"/>
</dbReference>
<proteinExistence type="predicted"/>
<dbReference type="CDD" id="cd01670">
    <property type="entry name" value="Death"/>
    <property type="match status" value="2"/>
</dbReference>
<dbReference type="InterPro" id="IPR006553">
    <property type="entry name" value="Leu-rich_rpt_Cys-con_subtyp"/>
</dbReference>
<dbReference type="OMA" id="NKCSLQP"/>
<evidence type="ECO:0000256" key="2">
    <source>
        <dbReference type="ARBA" id="ARBA00022840"/>
    </source>
</evidence>
<dbReference type="GO" id="GO:0005524">
    <property type="term" value="F:ATP binding"/>
    <property type="evidence" value="ECO:0007669"/>
    <property type="project" value="UniProtKB-KW"/>
</dbReference>
<evidence type="ECO:0000259" key="4">
    <source>
        <dbReference type="PROSITE" id="PS50017"/>
    </source>
</evidence>
<keyword evidence="1" id="KW-0547">Nucleotide-binding</keyword>
<feature type="region of interest" description="Disordered" evidence="3">
    <location>
        <begin position="1"/>
        <end position="67"/>
    </location>
</feature>
<dbReference type="GeneID" id="110986887"/>
<name>A0A8B7ZNA3_ACAPL</name>
<dbReference type="PROSITE" id="PS50017">
    <property type="entry name" value="DEATH_DOMAIN"/>
    <property type="match status" value="2"/>
</dbReference>
<dbReference type="SMART" id="SM00005">
    <property type="entry name" value="DEATH"/>
    <property type="match status" value="2"/>
</dbReference>
<evidence type="ECO:0000256" key="1">
    <source>
        <dbReference type="ARBA" id="ARBA00022741"/>
    </source>
</evidence>
<evidence type="ECO:0000259" key="5">
    <source>
        <dbReference type="PROSITE" id="PS50837"/>
    </source>
</evidence>
<feature type="domain" description="Death" evidence="4">
    <location>
        <begin position="201"/>
        <end position="269"/>
    </location>
</feature>
<protein>
    <submittedName>
        <fullName evidence="7">NACHT, LRR and PYD domains-containing protein 2-like</fullName>
    </submittedName>
</protein>
<keyword evidence="2" id="KW-0067">ATP-binding</keyword>
<dbReference type="OrthoDB" id="1394818at2759"/>
<gene>
    <name evidence="7" type="primary">LOC110986887</name>
</gene>
<dbReference type="InterPro" id="IPR007111">
    <property type="entry name" value="NACHT_NTPase"/>
</dbReference>
<dbReference type="InterPro" id="IPR000488">
    <property type="entry name" value="Death_dom"/>
</dbReference>
<dbReference type="InterPro" id="IPR027417">
    <property type="entry name" value="P-loop_NTPase"/>
</dbReference>
<feature type="domain" description="Death" evidence="4">
    <location>
        <begin position="86"/>
        <end position="157"/>
    </location>
</feature>
<dbReference type="Gene3D" id="3.40.50.300">
    <property type="entry name" value="P-loop containing nucleotide triphosphate hydrolases"/>
    <property type="match status" value="1"/>
</dbReference>
<dbReference type="RefSeq" id="XP_022104856.1">
    <property type="nucleotide sequence ID" value="XM_022249164.1"/>
</dbReference>
<dbReference type="Pfam" id="PF05729">
    <property type="entry name" value="NACHT"/>
    <property type="match status" value="1"/>
</dbReference>
<evidence type="ECO:0000313" key="6">
    <source>
        <dbReference type="Proteomes" id="UP000694845"/>
    </source>
</evidence>
<dbReference type="PRINTS" id="PR00364">
    <property type="entry name" value="DISEASERSIST"/>
</dbReference>